<proteinExistence type="predicted"/>
<sequence length="71" mass="8173">MSDHHCGFICKNSECERKNKIDDTFQFPAELDNAYPCSHCGWVNELESDVRFNRSSRVLMLLKINSARPPA</sequence>
<dbReference type="AlphaFoldDB" id="A0A3B1CXR8"/>
<organism evidence="1">
    <name type="scientific">hydrothermal vent metagenome</name>
    <dbReference type="NCBI Taxonomy" id="652676"/>
    <lineage>
        <taxon>unclassified sequences</taxon>
        <taxon>metagenomes</taxon>
        <taxon>ecological metagenomes</taxon>
    </lineage>
</organism>
<dbReference type="EMBL" id="UOGG01000031">
    <property type="protein sequence ID" value="VAX27470.1"/>
    <property type="molecule type" value="Genomic_DNA"/>
</dbReference>
<evidence type="ECO:0000313" key="1">
    <source>
        <dbReference type="EMBL" id="VAX27470.1"/>
    </source>
</evidence>
<reference evidence="1" key="1">
    <citation type="submission" date="2018-06" db="EMBL/GenBank/DDBJ databases">
        <authorList>
            <person name="Zhirakovskaya E."/>
        </authorList>
    </citation>
    <scope>NUCLEOTIDE SEQUENCE</scope>
</reference>
<name>A0A3B1CXR8_9ZZZZ</name>
<gene>
    <name evidence="1" type="ORF">MNBD_NITROSPINAE05-841</name>
</gene>
<accession>A0A3B1CXR8</accession>
<protein>
    <submittedName>
        <fullName evidence="1">Uncharacterized protein</fullName>
    </submittedName>
</protein>